<protein>
    <recommendedName>
        <fullName evidence="3">Periplasmic heavy metal sensor</fullName>
    </recommendedName>
</protein>
<dbReference type="EMBL" id="VMBG01000002">
    <property type="protein sequence ID" value="TSJ77358.1"/>
    <property type="molecule type" value="Genomic_DNA"/>
</dbReference>
<dbReference type="OrthoDB" id="193914at2"/>
<evidence type="ECO:0000313" key="1">
    <source>
        <dbReference type="EMBL" id="TSJ77358.1"/>
    </source>
</evidence>
<organism evidence="1 2">
    <name type="scientific">Rariglobus hedericola</name>
    <dbReference type="NCBI Taxonomy" id="2597822"/>
    <lineage>
        <taxon>Bacteria</taxon>
        <taxon>Pseudomonadati</taxon>
        <taxon>Verrucomicrobiota</taxon>
        <taxon>Opitutia</taxon>
        <taxon>Opitutales</taxon>
        <taxon>Opitutaceae</taxon>
        <taxon>Rariglobus</taxon>
    </lineage>
</organism>
<comment type="caution">
    <text evidence="1">The sequence shown here is derived from an EMBL/GenBank/DDBJ whole genome shotgun (WGS) entry which is preliminary data.</text>
</comment>
<reference evidence="1 2" key="1">
    <citation type="submission" date="2019-07" db="EMBL/GenBank/DDBJ databases">
        <title>Description of 53C-WASEF.</title>
        <authorList>
            <person name="Pitt A."/>
            <person name="Hahn M.W."/>
        </authorList>
    </citation>
    <scope>NUCLEOTIDE SEQUENCE [LARGE SCALE GENOMIC DNA]</scope>
    <source>
        <strain evidence="1 2">53C-WASEF</strain>
    </source>
</reference>
<gene>
    <name evidence="1" type="ORF">FPL22_14800</name>
</gene>
<name>A0A556QL43_9BACT</name>
<dbReference type="Proteomes" id="UP000315648">
    <property type="component" value="Unassembled WGS sequence"/>
</dbReference>
<evidence type="ECO:0000313" key="2">
    <source>
        <dbReference type="Proteomes" id="UP000315648"/>
    </source>
</evidence>
<dbReference type="Gene3D" id="1.20.120.1490">
    <property type="match status" value="1"/>
</dbReference>
<evidence type="ECO:0008006" key="3">
    <source>
        <dbReference type="Google" id="ProtNLM"/>
    </source>
</evidence>
<proteinExistence type="predicted"/>
<dbReference type="RefSeq" id="WP_144353761.1">
    <property type="nucleotide sequence ID" value="NZ_CBCRVV010000026.1"/>
</dbReference>
<dbReference type="AlphaFoldDB" id="A0A556QL43"/>
<sequence length="141" mass="15156">MSPLARYSLIAVAAAVLAFGITHFALRHPATAPTELAWMQKEFHLTAAQTAVIEKIHTDYQPVCADHCARIIKAREQLASAADPAAARVELARLEAVCQQATQTHLQRVADVMSPADAARFLALVGPKLSNQNHSAPLGLK</sequence>
<keyword evidence="2" id="KW-1185">Reference proteome</keyword>
<accession>A0A556QL43</accession>